<keyword evidence="5" id="KW-0812">Transmembrane</keyword>
<dbReference type="GO" id="GO:0005737">
    <property type="term" value="C:cytoplasm"/>
    <property type="evidence" value="ECO:0007669"/>
    <property type="project" value="TreeGrafter"/>
</dbReference>
<dbReference type="InterPro" id="IPR002159">
    <property type="entry name" value="CD36_fam"/>
</dbReference>
<evidence type="ECO:0000256" key="5">
    <source>
        <dbReference type="ARBA" id="ARBA00022692"/>
    </source>
</evidence>
<keyword evidence="9" id="KW-0675">Receptor</keyword>
<feature type="region of interest" description="Disordered" evidence="13">
    <location>
        <begin position="97"/>
        <end position="140"/>
    </location>
</feature>
<keyword evidence="10" id="KW-0325">Glycoprotein</keyword>
<evidence type="ECO:0000256" key="4">
    <source>
        <dbReference type="ARBA" id="ARBA00022475"/>
    </source>
</evidence>
<evidence type="ECO:0000256" key="2">
    <source>
        <dbReference type="ARBA" id="ARBA00004651"/>
    </source>
</evidence>
<keyword evidence="7" id="KW-0472">Membrane</keyword>
<gene>
    <name evidence="14" type="ORF">TDIB3V08_LOCUS3425</name>
</gene>
<protein>
    <recommendedName>
        <fullName evidence="11">Scavenger receptor class B member 1</fullName>
    </recommendedName>
    <alternativeName>
        <fullName evidence="12">SR-BI</fullName>
    </alternativeName>
</protein>
<evidence type="ECO:0000313" key="14">
    <source>
        <dbReference type="EMBL" id="CAD7197107.1"/>
    </source>
</evidence>
<keyword evidence="8" id="KW-1015">Disulfide bond</keyword>
<evidence type="ECO:0000256" key="7">
    <source>
        <dbReference type="ARBA" id="ARBA00023136"/>
    </source>
</evidence>
<dbReference type="Pfam" id="PF01130">
    <property type="entry name" value="CD36"/>
    <property type="match status" value="1"/>
</dbReference>
<evidence type="ECO:0000256" key="12">
    <source>
        <dbReference type="ARBA" id="ARBA00042244"/>
    </source>
</evidence>
<evidence type="ECO:0000256" key="1">
    <source>
        <dbReference type="ARBA" id="ARBA00004189"/>
    </source>
</evidence>
<sequence length="588" mass="66709">MFQHLTLKESYHQFTQQGFDSNIPPPELDEPDIWTACPQGFKLRYLSWGLAPLIYVRTIRQNVYQHLVRENPTPNWRIPESTSENGGCFPQSARISQASTTIPTSTPPVTTLHDAAGPALKSHQRTSRHKSPEYSPPESPAYQTLKLAEYSQPELPACPPPKAEERLVISNTSETFSLWQRPPVHPLLKMFIFNYTNVDNFKDGIDDKLNVQEVGPYIYSETVEKVNIVFNDDSTLTFQENRTYQFLPEISAGSEDDLIKTPSIPLISADNELRKYHLNYFARFMVSATLRKIDPFRDLRVKDFLWGYDDPVYETAKTLAAFLNPLPYEKFGILVARNGLSEDRITMHSGVDDMSKLGIISRFNGIQELSHWGTAECNRIDGTDGTLYPVNQVSPNNTLHVFNHDLCRRFPLIFEKNVKSIAMFIANEDKCWKVTSVEATEFTELACDHEETVTRLSLQTAHVGESNISSIVVHADDTDVLIILIGFIQQIKCQAYVRIGAPIMLSFPHFFLGDPVLTDIVNGLQPDPRKHDMYVDMHEALTSLSHTCTLSRPMGLQRARAASDSTWLKLYRRFHEAGVGNRIDIVTA</sequence>
<comment type="similarity">
    <text evidence="3">Belongs to the CD36 family.</text>
</comment>
<dbReference type="PRINTS" id="PR01609">
    <property type="entry name" value="CD36FAMILY"/>
</dbReference>
<evidence type="ECO:0000256" key="10">
    <source>
        <dbReference type="ARBA" id="ARBA00023180"/>
    </source>
</evidence>
<evidence type="ECO:0000256" key="11">
    <source>
        <dbReference type="ARBA" id="ARBA00040821"/>
    </source>
</evidence>
<name>A0A7R8Z7B4_TIMDO</name>
<evidence type="ECO:0000256" key="8">
    <source>
        <dbReference type="ARBA" id="ARBA00023157"/>
    </source>
</evidence>
<dbReference type="GO" id="GO:0005901">
    <property type="term" value="C:caveola"/>
    <property type="evidence" value="ECO:0007669"/>
    <property type="project" value="UniProtKB-SubCell"/>
</dbReference>
<dbReference type="AlphaFoldDB" id="A0A7R8Z7B4"/>
<proteinExistence type="inferred from homology"/>
<reference evidence="14" key="1">
    <citation type="submission" date="2020-11" db="EMBL/GenBank/DDBJ databases">
        <authorList>
            <person name="Tran Van P."/>
        </authorList>
    </citation>
    <scope>NUCLEOTIDE SEQUENCE</scope>
</reference>
<keyword evidence="6" id="KW-1133">Transmembrane helix</keyword>
<evidence type="ECO:0000256" key="13">
    <source>
        <dbReference type="SAM" id="MobiDB-lite"/>
    </source>
</evidence>
<comment type="subcellular location">
    <subcellularLocation>
        <location evidence="2">Cell membrane</location>
        <topology evidence="2">Multi-pass membrane protein</topology>
    </subcellularLocation>
    <subcellularLocation>
        <location evidence="1">Membrane</location>
        <location evidence="1">Caveola</location>
        <topology evidence="1">Multi-pass membrane protein</topology>
    </subcellularLocation>
</comment>
<dbReference type="PANTHER" id="PTHR11923:SF110">
    <property type="entry name" value="SCAVENGER RECEPTOR CLASS B MEMBER 1"/>
    <property type="match status" value="1"/>
</dbReference>
<evidence type="ECO:0000256" key="6">
    <source>
        <dbReference type="ARBA" id="ARBA00022989"/>
    </source>
</evidence>
<evidence type="ECO:0000256" key="9">
    <source>
        <dbReference type="ARBA" id="ARBA00023170"/>
    </source>
</evidence>
<evidence type="ECO:0000256" key="3">
    <source>
        <dbReference type="ARBA" id="ARBA00010532"/>
    </source>
</evidence>
<dbReference type="EMBL" id="OA565485">
    <property type="protein sequence ID" value="CAD7197107.1"/>
    <property type="molecule type" value="Genomic_DNA"/>
</dbReference>
<keyword evidence="4" id="KW-1003">Cell membrane</keyword>
<dbReference type="GO" id="GO:0005044">
    <property type="term" value="F:scavenger receptor activity"/>
    <property type="evidence" value="ECO:0007669"/>
    <property type="project" value="TreeGrafter"/>
</dbReference>
<accession>A0A7R8Z7B4</accession>
<dbReference type="PANTHER" id="PTHR11923">
    <property type="entry name" value="SCAVENGER RECEPTOR CLASS B TYPE-1 SR-B1"/>
    <property type="match status" value="1"/>
</dbReference>
<feature type="compositionally biased region" description="Low complexity" evidence="13">
    <location>
        <begin position="99"/>
        <end position="111"/>
    </location>
</feature>
<organism evidence="14">
    <name type="scientific">Timema douglasi</name>
    <name type="common">Walking stick</name>
    <dbReference type="NCBI Taxonomy" id="61478"/>
    <lineage>
        <taxon>Eukaryota</taxon>
        <taxon>Metazoa</taxon>
        <taxon>Ecdysozoa</taxon>
        <taxon>Arthropoda</taxon>
        <taxon>Hexapoda</taxon>
        <taxon>Insecta</taxon>
        <taxon>Pterygota</taxon>
        <taxon>Neoptera</taxon>
        <taxon>Polyneoptera</taxon>
        <taxon>Phasmatodea</taxon>
        <taxon>Timematodea</taxon>
        <taxon>Timematoidea</taxon>
        <taxon>Timematidae</taxon>
        <taxon>Timema</taxon>
    </lineage>
</organism>